<accession>A0ABQ1G518</accession>
<dbReference type="EMBL" id="BMDW01000001">
    <property type="protein sequence ID" value="GGA35696.1"/>
    <property type="molecule type" value="Genomic_DNA"/>
</dbReference>
<dbReference type="Gene3D" id="1.10.287.1080">
    <property type="entry name" value="MazG-like"/>
    <property type="match status" value="1"/>
</dbReference>
<evidence type="ECO:0000256" key="8">
    <source>
        <dbReference type="ARBA" id="ARBA00022801"/>
    </source>
</evidence>
<evidence type="ECO:0000256" key="5">
    <source>
        <dbReference type="ARBA" id="ARBA00022490"/>
    </source>
</evidence>
<keyword evidence="10 11" id="KW-0368">Histidine biosynthesis</keyword>
<comment type="subcellular location">
    <subcellularLocation>
        <location evidence="2 11">Cytoplasm</location>
    </subcellularLocation>
</comment>
<comment type="pathway">
    <text evidence="3 11">Amino-acid biosynthesis; L-histidine biosynthesis; L-histidine from 5-phospho-alpha-D-ribose 1-diphosphate: step 2/9.</text>
</comment>
<evidence type="ECO:0000256" key="4">
    <source>
        <dbReference type="ARBA" id="ARBA00009392"/>
    </source>
</evidence>
<comment type="similarity">
    <text evidence="4 11">Belongs to the PRA-PH family.</text>
</comment>
<keyword evidence="8 11" id="KW-0378">Hydrolase</keyword>
<evidence type="ECO:0000256" key="2">
    <source>
        <dbReference type="ARBA" id="ARBA00004496"/>
    </source>
</evidence>
<dbReference type="PANTHER" id="PTHR42945">
    <property type="entry name" value="HISTIDINE BIOSYNTHESIS BIFUNCTIONAL PROTEIN"/>
    <property type="match status" value="1"/>
</dbReference>
<dbReference type="CDD" id="cd11534">
    <property type="entry name" value="NTP-PPase_HisIE_like"/>
    <property type="match status" value="1"/>
</dbReference>
<keyword evidence="6 11" id="KW-0028">Amino-acid biosynthesis</keyword>
<evidence type="ECO:0000256" key="10">
    <source>
        <dbReference type="ARBA" id="ARBA00023102"/>
    </source>
</evidence>
<keyword evidence="7 11" id="KW-0547">Nucleotide-binding</keyword>
<dbReference type="RefSeq" id="WP_188444960.1">
    <property type="nucleotide sequence ID" value="NZ_BMDW01000001.1"/>
</dbReference>
<dbReference type="SUPFAM" id="SSF101386">
    <property type="entry name" value="all-alpha NTP pyrophosphatases"/>
    <property type="match status" value="1"/>
</dbReference>
<dbReference type="PANTHER" id="PTHR42945:SF9">
    <property type="entry name" value="HISTIDINE BIOSYNTHESIS BIFUNCTIONAL PROTEIN HISIE"/>
    <property type="match status" value="1"/>
</dbReference>
<organism evidence="12 13">
    <name type="scientific">Sphingomonas psychrolutea</name>
    <dbReference type="NCBI Taxonomy" id="1259676"/>
    <lineage>
        <taxon>Bacteria</taxon>
        <taxon>Pseudomonadati</taxon>
        <taxon>Pseudomonadota</taxon>
        <taxon>Alphaproteobacteria</taxon>
        <taxon>Sphingomonadales</taxon>
        <taxon>Sphingomonadaceae</taxon>
        <taxon>Sphingomonas</taxon>
    </lineage>
</organism>
<dbReference type="InterPro" id="IPR008179">
    <property type="entry name" value="HisE"/>
</dbReference>
<keyword evidence="5 11" id="KW-0963">Cytoplasm</keyword>
<evidence type="ECO:0000256" key="3">
    <source>
        <dbReference type="ARBA" id="ARBA00005204"/>
    </source>
</evidence>
<evidence type="ECO:0000256" key="11">
    <source>
        <dbReference type="HAMAP-Rule" id="MF_01020"/>
    </source>
</evidence>
<comment type="caution">
    <text evidence="12">The sequence shown here is derived from an EMBL/GenBank/DDBJ whole genome shotgun (WGS) entry which is preliminary data.</text>
</comment>
<keyword evidence="13" id="KW-1185">Reference proteome</keyword>
<keyword evidence="9 11" id="KW-0067">ATP-binding</keyword>
<dbReference type="NCBIfam" id="NF001611">
    <property type="entry name" value="PRK00400.1-3"/>
    <property type="match status" value="1"/>
</dbReference>
<evidence type="ECO:0000256" key="9">
    <source>
        <dbReference type="ARBA" id="ARBA00022840"/>
    </source>
</evidence>
<evidence type="ECO:0000313" key="12">
    <source>
        <dbReference type="EMBL" id="GGA35696.1"/>
    </source>
</evidence>
<dbReference type="NCBIfam" id="NF001613">
    <property type="entry name" value="PRK00400.1-5"/>
    <property type="match status" value="1"/>
</dbReference>
<reference evidence="13" key="1">
    <citation type="journal article" date="2019" name="Int. J. Syst. Evol. Microbiol.">
        <title>The Global Catalogue of Microorganisms (GCM) 10K type strain sequencing project: providing services to taxonomists for standard genome sequencing and annotation.</title>
        <authorList>
            <consortium name="The Broad Institute Genomics Platform"/>
            <consortium name="The Broad Institute Genome Sequencing Center for Infectious Disease"/>
            <person name="Wu L."/>
            <person name="Ma J."/>
        </authorList>
    </citation>
    <scope>NUCLEOTIDE SEQUENCE [LARGE SCALE GENOMIC DNA]</scope>
    <source>
        <strain evidence="13">CGMCC 1.10106</strain>
    </source>
</reference>
<comment type="catalytic activity">
    <reaction evidence="1 11">
        <text>1-(5-phospho-beta-D-ribosyl)-ATP + H2O = 1-(5-phospho-beta-D-ribosyl)-5'-AMP + diphosphate + H(+)</text>
        <dbReference type="Rhea" id="RHEA:22828"/>
        <dbReference type="ChEBI" id="CHEBI:15377"/>
        <dbReference type="ChEBI" id="CHEBI:15378"/>
        <dbReference type="ChEBI" id="CHEBI:33019"/>
        <dbReference type="ChEBI" id="CHEBI:59457"/>
        <dbReference type="ChEBI" id="CHEBI:73183"/>
        <dbReference type="EC" id="3.6.1.31"/>
    </reaction>
</comment>
<dbReference type="HAMAP" id="MF_01020">
    <property type="entry name" value="HisE"/>
    <property type="match status" value="1"/>
</dbReference>
<dbReference type="Pfam" id="PF01503">
    <property type="entry name" value="PRA-PH"/>
    <property type="match status" value="1"/>
</dbReference>
<evidence type="ECO:0000256" key="1">
    <source>
        <dbReference type="ARBA" id="ARBA00001460"/>
    </source>
</evidence>
<dbReference type="Proteomes" id="UP000618591">
    <property type="component" value="Unassembled WGS sequence"/>
</dbReference>
<dbReference type="InterPro" id="IPR021130">
    <property type="entry name" value="PRib-ATP_PPHydrolase-like"/>
</dbReference>
<dbReference type="NCBIfam" id="TIGR03188">
    <property type="entry name" value="histidine_hisI"/>
    <property type="match status" value="1"/>
</dbReference>
<evidence type="ECO:0000256" key="7">
    <source>
        <dbReference type="ARBA" id="ARBA00022741"/>
    </source>
</evidence>
<evidence type="ECO:0000256" key="6">
    <source>
        <dbReference type="ARBA" id="ARBA00022605"/>
    </source>
</evidence>
<sequence>MADDTLDTLEATIRTRRGADPATSYTAKLFARGRGKIAQKVGEEAVETVIAALTEDKTALIGEATDLIFHLLVLLADCDVSLDDIRAEIRHREGVSGIDEKAARKS</sequence>
<dbReference type="EC" id="3.6.1.31" evidence="11"/>
<proteinExistence type="inferred from homology"/>
<gene>
    <name evidence="11 12" type="primary">hisE</name>
    <name evidence="12" type="ORF">GCM10011395_02580</name>
</gene>
<protein>
    <recommendedName>
        <fullName evidence="11">Phosphoribosyl-ATP pyrophosphatase</fullName>
        <shortName evidence="11">PRA-PH</shortName>
        <ecNumber evidence="11">3.6.1.31</ecNumber>
    </recommendedName>
</protein>
<evidence type="ECO:0000313" key="13">
    <source>
        <dbReference type="Proteomes" id="UP000618591"/>
    </source>
</evidence>
<name>A0ABQ1G518_9SPHN</name>